<dbReference type="Gene3D" id="1.25.40.10">
    <property type="entry name" value="Tetratricopeptide repeat domain"/>
    <property type="match status" value="1"/>
</dbReference>
<dbReference type="RefSeq" id="WP_127123434.1">
    <property type="nucleotide sequence ID" value="NZ_BHXQ01000005.1"/>
</dbReference>
<dbReference type="Proteomes" id="UP000288227">
    <property type="component" value="Unassembled WGS sequence"/>
</dbReference>
<evidence type="ECO:0000313" key="2">
    <source>
        <dbReference type="EMBL" id="GCC52792.1"/>
    </source>
</evidence>
<dbReference type="AlphaFoldDB" id="A0A401UD65"/>
<name>A0A401UD65_9BACT</name>
<dbReference type="InterPro" id="IPR011990">
    <property type="entry name" value="TPR-like_helical_dom_sf"/>
</dbReference>
<dbReference type="NCBIfam" id="NF047558">
    <property type="entry name" value="TPR_END_plus"/>
    <property type="match status" value="1"/>
</dbReference>
<dbReference type="EMBL" id="BHXQ01000005">
    <property type="protein sequence ID" value="GCC52792.1"/>
    <property type="molecule type" value="Genomic_DNA"/>
</dbReference>
<sequence length="306" mass="35453">MKSVLSVLIYLTAITLNAQTFEEFVQNGEKLYNEKKFSESVNEYAKAFNIKEGNASQYYNAACAWALLGDTTQSIKYLNLSAAKGWKNLKHIKRDPDLTSLHSVLGWDKVLEMVKLNLDEYEKDFDKPLKEQLELIYVRDQTLRQLYQDAEKKFGRESEEMSYYWKLVSEQDSLNESAVIKIIEEKGWVGTSVVGGQANITLWLVIQHAPIETQEKYLPLLRESVKKGESSGSHLALLEDRIQMRNGKPQTFGSQIIRDEKTGKQVVYEIWEPAYVNQRRKEVGLGPIDEYVKRWGIEWTIEQKER</sequence>
<dbReference type="InterPro" id="IPR046732">
    <property type="entry name" value="DUF6624"/>
</dbReference>
<evidence type="ECO:0008006" key="4">
    <source>
        <dbReference type="Google" id="ProtNLM"/>
    </source>
</evidence>
<keyword evidence="3" id="KW-1185">Reference proteome</keyword>
<comment type="caution">
    <text evidence="2">The sequence shown here is derived from an EMBL/GenBank/DDBJ whole genome shotgun (WGS) entry which is preliminary data.</text>
</comment>
<dbReference type="Pfam" id="PF20329">
    <property type="entry name" value="DUF6624"/>
    <property type="match status" value="1"/>
</dbReference>
<proteinExistence type="predicted"/>
<organism evidence="2 3">
    <name type="scientific">Chryseotalea sanaruensis</name>
    <dbReference type="NCBI Taxonomy" id="2482724"/>
    <lineage>
        <taxon>Bacteria</taxon>
        <taxon>Pseudomonadati</taxon>
        <taxon>Bacteroidota</taxon>
        <taxon>Cytophagia</taxon>
        <taxon>Cytophagales</taxon>
        <taxon>Chryseotaleaceae</taxon>
        <taxon>Chryseotalea</taxon>
    </lineage>
</organism>
<keyword evidence="1" id="KW-0732">Signal</keyword>
<accession>A0A401UD65</accession>
<reference evidence="2 3" key="1">
    <citation type="submission" date="2018-11" db="EMBL/GenBank/DDBJ databases">
        <title>Chryseotalea sanarue gen. nov., sp., nov., a member of the family Cytophagaceae, isolated from a brackish lake in Hamamatsu Japan.</title>
        <authorList>
            <person name="Maejima Y."/>
            <person name="Iino T."/>
            <person name="Muraguchi Y."/>
            <person name="Fukuda K."/>
            <person name="Ohkuma M."/>
            <person name="Moriuchi R."/>
            <person name="Dohra H."/>
            <person name="Kimbara K."/>
            <person name="Shintani M."/>
        </authorList>
    </citation>
    <scope>NUCLEOTIDE SEQUENCE [LARGE SCALE GENOMIC DNA]</scope>
    <source>
        <strain evidence="2 3">Ys</strain>
    </source>
</reference>
<gene>
    <name evidence="2" type="ORF">SanaruYs_30310</name>
</gene>
<dbReference type="OrthoDB" id="1164858at2"/>
<dbReference type="SUPFAM" id="SSF48452">
    <property type="entry name" value="TPR-like"/>
    <property type="match status" value="1"/>
</dbReference>
<feature type="signal peptide" evidence="1">
    <location>
        <begin position="1"/>
        <end position="18"/>
    </location>
</feature>
<evidence type="ECO:0000313" key="3">
    <source>
        <dbReference type="Proteomes" id="UP000288227"/>
    </source>
</evidence>
<evidence type="ECO:0000256" key="1">
    <source>
        <dbReference type="SAM" id="SignalP"/>
    </source>
</evidence>
<feature type="chain" id="PRO_5019229749" description="Tetratricopeptide repeat protein" evidence="1">
    <location>
        <begin position="19"/>
        <end position="306"/>
    </location>
</feature>
<protein>
    <recommendedName>
        <fullName evidence="4">Tetratricopeptide repeat protein</fullName>
    </recommendedName>
</protein>